<evidence type="ECO:0000256" key="1">
    <source>
        <dbReference type="ARBA" id="ARBA00022448"/>
    </source>
</evidence>
<dbReference type="GO" id="GO:0005783">
    <property type="term" value="C:endoplasmic reticulum"/>
    <property type="evidence" value="ECO:0007669"/>
    <property type="project" value="UniProtKB-SubCell"/>
</dbReference>
<dbReference type="OrthoDB" id="359923at2759"/>
<evidence type="ECO:0000313" key="8">
    <source>
        <dbReference type="EMBL" id="EKX73759.1"/>
    </source>
</evidence>
<evidence type="ECO:0000256" key="7">
    <source>
        <dbReference type="SAM" id="MobiDB-lite"/>
    </source>
</evidence>
<proteinExistence type="inferred from homology"/>
<comment type="caution">
    <text evidence="8">The sequence shown here is derived from an EMBL/GenBank/DDBJ whole genome shotgun (WGS) entry which is preliminary data.</text>
</comment>
<comment type="subunit">
    <text evidence="6">Part of the multisubunit transport protein particle (TRAPP) complex.</text>
</comment>
<dbReference type="VEuPathDB" id="PiroplasmaDB:BEWA_037960"/>
<evidence type="ECO:0000313" key="9">
    <source>
        <dbReference type="Proteomes" id="UP000031512"/>
    </source>
</evidence>
<dbReference type="PANTHER" id="PTHR23249">
    <property type="entry name" value="TRAFFICKING PROTEIN PARTICLE COMPLEX SUBUNIT"/>
    <property type="match status" value="1"/>
</dbReference>
<dbReference type="Pfam" id="PF04099">
    <property type="entry name" value="Sybindin"/>
    <property type="match status" value="1"/>
</dbReference>
<dbReference type="STRING" id="1537102.L1LES0"/>
<gene>
    <name evidence="8" type="ORF">BEWA_037960</name>
</gene>
<evidence type="ECO:0000256" key="6">
    <source>
        <dbReference type="RuleBase" id="RU366065"/>
    </source>
</evidence>
<feature type="region of interest" description="Disordered" evidence="7">
    <location>
        <begin position="38"/>
        <end position="61"/>
    </location>
</feature>
<dbReference type="EMBL" id="ACOU01000002">
    <property type="protein sequence ID" value="EKX73759.1"/>
    <property type="molecule type" value="Genomic_DNA"/>
</dbReference>
<dbReference type="PANTHER" id="PTHR23249:SF16">
    <property type="entry name" value="TRAFFICKING PROTEIN PARTICLE COMPLEX SUBUNIT 1"/>
    <property type="match status" value="1"/>
</dbReference>
<dbReference type="AlphaFoldDB" id="L1LES0"/>
<dbReference type="SUPFAM" id="SSF64356">
    <property type="entry name" value="SNARE-like"/>
    <property type="match status" value="1"/>
</dbReference>
<accession>L1LES0</accession>
<feature type="compositionally biased region" description="Polar residues" evidence="7">
    <location>
        <begin position="38"/>
        <end position="48"/>
    </location>
</feature>
<keyword evidence="3 6" id="KW-0931">ER-Golgi transport</keyword>
<dbReference type="GO" id="GO:0030008">
    <property type="term" value="C:TRAPP complex"/>
    <property type="evidence" value="ECO:0007669"/>
    <property type="project" value="UniProtKB-UniRule"/>
</dbReference>
<dbReference type="InterPro" id="IPR007233">
    <property type="entry name" value="TRAPPC"/>
</dbReference>
<evidence type="ECO:0000256" key="2">
    <source>
        <dbReference type="ARBA" id="ARBA00022824"/>
    </source>
</evidence>
<reference evidence="8 9" key="1">
    <citation type="journal article" date="2012" name="BMC Genomics">
        <title>Comparative genomic analysis and phylogenetic position of Theileria equi.</title>
        <authorList>
            <person name="Kappmeyer L.S."/>
            <person name="Thiagarajan M."/>
            <person name="Herndon D.R."/>
            <person name="Ramsay J.D."/>
            <person name="Caler E."/>
            <person name="Djikeng A."/>
            <person name="Gillespie J.J."/>
            <person name="Lau A.O."/>
            <person name="Roalson E.H."/>
            <person name="Silva J.C."/>
            <person name="Silva M.G."/>
            <person name="Suarez C.E."/>
            <person name="Ueti M.W."/>
            <person name="Nene V.M."/>
            <person name="Mealey R.H."/>
            <person name="Knowles D.P."/>
            <person name="Brayton K.A."/>
        </authorList>
    </citation>
    <scope>NUCLEOTIDE SEQUENCE [LARGE SCALE GENOMIC DNA]</scope>
    <source>
        <strain evidence="8 9">WA</strain>
    </source>
</reference>
<keyword evidence="4 6" id="KW-0333">Golgi apparatus</keyword>
<keyword evidence="1 6" id="KW-0813">Transport</keyword>
<organism evidence="8 9">
    <name type="scientific">Theileria equi strain WA</name>
    <dbReference type="NCBI Taxonomy" id="1537102"/>
    <lineage>
        <taxon>Eukaryota</taxon>
        <taxon>Sar</taxon>
        <taxon>Alveolata</taxon>
        <taxon>Apicomplexa</taxon>
        <taxon>Aconoidasida</taxon>
        <taxon>Piroplasmida</taxon>
        <taxon>Theileriidae</taxon>
        <taxon>Theileria</taxon>
    </lineage>
</organism>
<dbReference type="RefSeq" id="XP_004833211.1">
    <property type="nucleotide sequence ID" value="XM_004833154.1"/>
</dbReference>
<keyword evidence="9" id="KW-1185">Reference proteome</keyword>
<comment type="subcellular location">
    <subcellularLocation>
        <location evidence="6">Endoplasmic reticulum</location>
    </subcellularLocation>
    <subcellularLocation>
        <location evidence="6">Golgi apparatus</location>
        <location evidence="6">cis-Golgi network</location>
    </subcellularLocation>
</comment>
<evidence type="ECO:0000256" key="4">
    <source>
        <dbReference type="ARBA" id="ARBA00023034"/>
    </source>
</evidence>
<sequence length="182" mass="20556">MATLHSFYVFYKNKCIYRILYTEAVLRAVKNCTKHSSIHSQPSEVSDSADTHKNESPVEDLEESNKQYEKLLLGFLSGLSSFSKTICMANDLNDPDGLSIAHFNSCTTHNFKIHYFETITGYKLICITSPDSPGLEQTLKSMYIDLITNLILANPLYKVGTTIKSTEFDCLVEKTLYTAMNQ</sequence>
<dbReference type="InterPro" id="IPR011012">
    <property type="entry name" value="Longin-like_dom_sf"/>
</dbReference>
<dbReference type="eggNOG" id="KOG3368">
    <property type="taxonomic scope" value="Eukaryota"/>
</dbReference>
<dbReference type="Gene3D" id="3.30.450.70">
    <property type="match status" value="1"/>
</dbReference>
<keyword evidence="2 6" id="KW-0256">Endoplasmic reticulum</keyword>
<dbReference type="Proteomes" id="UP000031512">
    <property type="component" value="Unassembled WGS sequence"/>
</dbReference>
<dbReference type="GO" id="GO:0006888">
    <property type="term" value="P:endoplasmic reticulum to Golgi vesicle-mediated transport"/>
    <property type="evidence" value="ECO:0007669"/>
    <property type="project" value="UniProtKB-UniRule"/>
</dbReference>
<evidence type="ECO:0000256" key="5">
    <source>
        <dbReference type="ARBA" id="ARBA00038167"/>
    </source>
</evidence>
<dbReference type="KEGG" id="beq:BEWA_037960"/>
<evidence type="ECO:0000256" key="3">
    <source>
        <dbReference type="ARBA" id="ARBA00022892"/>
    </source>
</evidence>
<dbReference type="SMART" id="SM01399">
    <property type="entry name" value="Sybindin"/>
    <property type="match status" value="1"/>
</dbReference>
<dbReference type="GO" id="GO:0005794">
    <property type="term" value="C:Golgi apparatus"/>
    <property type="evidence" value="ECO:0007669"/>
    <property type="project" value="UniProtKB-SubCell"/>
</dbReference>
<comment type="similarity">
    <text evidence="5">Belongs to the TRAPP small subunits family. BET5 subfamily.</text>
</comment>
<name>L1LES0_THEEQ</name>
<dbReference type="GeneID" id="15803123"/>
<protein>
    <recommendedName>
        <fullName evidence="6">Trafficking protein particle complex subunit</fullName>
    </recommendedName>
</protein>